<keyword evidence="2" id="KW-1133">Transmembrane helix</keyword>
<dbReference type="EMBL" id="LATX01002209">
    <property type="protein sequence ID" value="KTB32650.1"/>
    <property type="molecule type" value="Genomic_DNA"/>
</dbReference>
<dbReference type="Proteomes" id="UP000054988">
    <property type="component" value="Unassembled WGS sequence"/>
</dbReference>
<evidence type="ECO:0000256" key="1">
    <source>
        <dbReference type="SAM" id="MobiDB-lite"/>
    </source>
</evidence>
<keyword evidence="2" id="KW-0472">Membrane</keyword>
<dbReference type="AlphaFoldDB" id="A0A0W0F8K0"/>
<reference evidence="3 4" key="1">
    <citation type="submission" date="2015-12" db="EMBL/GenBank/DDBJ databases">
        <title>Draft genome sequence of Moniliophthora roreri, the causal agent of frosty pod rot of cacao.</title>
        <authorList>
            <person name="Aime M.C."/>
            <person name="Diaz-Valderrama J.R."/>
            <person name="Kijpornyongpan T."/>
            <person name="Phillips-Mora W."/>
        </authorList>
    </citation>
    <scope>NUCLEOTIDE SEQUENCE [LARGE SCALE GENOMIC DNA]</scope>
    <source>
        <strain evidence="3 4">MCA 2952</strain>
    </source>
</reference>
<proteinExistence type="predicted"/>
<protein>
    <submittedName>
        <fullName evidence="3">Uncharacterized protein</fullName>
    </submittedName>
</protein>
<organism evidence="3 4">
    <name type="scientific">Moniliophthora roreri</name>
    <name type="common">Frosty pod rot fungus</name>
    <name type="synonym">Monilia roreri</name>
    <dbReference type="NCBI Taxonomy" id="221103"/>
    <lineage>
        <taxon>Eukaryota</taxon>
        <taxon>Fungi</taxon>
        <taxon>Dikarya</taxon>
        <taxon>Basidiomycota</taxon>
        <taxon>Agaricomycotina</taxon>
        <taxon>Agaricomycetes</taxon>
        <taxon>Agaricomycetidae</taxon>
        <taxon>Agaricales</taxon>
        <taxon>Marasmiineae</taxon>
        <taxon>Marasmiaceae</taxon>
        <taxon>Moniliophthora</taxon>
    </lineage>
</organism>
<feature type="transmembrane region" description="Helical" evidence="2">
    <location>
        <begin position="240"/>
        <end position="262"/>
    </location>
</feature>
<feature type="compositionally biased region" description="Polar residues" evidence="1">
    <location>
        <begin position="323"/>
        <end position="336"/>
    </location>
</feature>
<keyword evidence="2" id="KW-0812">Transmembrane</keyword>
<feature type="transmembrane region" description="Helical" evidence="2">
    <location>
        <begin position="274"/>
        <end position="296"/>
    </location>
</feature>
<dbReference type="eggNOG" id="ENOG502R0XU">
    <property type="taxonomic scope" value="Eukaryota"/>
</dbReference>
<feature type="compositionally biased region" description="Basic and acidic residues" evidence="1">
    <location>
        <begin position="339"/>
        <end position="359"/>
    </location>
</feature>
<feature type="transmembrane region" description="Helical" evidence="2">
    <location>
        <begin position="162"/>
        <end position="183"/>
    </location>
</feature>
<evidence type="ECO:0000256" key="2">
    <source>
        <dbReference type="SAM" id="Phobius"/>
    </source>
</evidence>
<name>A0A0W0F8K0_MONRR</name>
<evidence type="ECO:0000313" key="4">
    <source>
        <dbReference type="Proteomes" id="UP000054988"/>
    </source>
</evidence>
<comment type="caution">
    <text evidence="3">The sequence shown here is derived from an EMBL/GenBank/DDBJ whole genome shotgun (WGS) entry which is preliminary data.</text>
</comment>
<gene>
    <name evidence="3" type="ORF">WG66_14804</name>
</gene>
<feature type="transmembrane region" description="Helical" evidence="2">
    <location>
        <begin position="132"/>
        <end position="150"/>
    </location>
</feature>
<evidence type="ECO:0000313" key="3">
    <source>
        <dbReference type="EMBL" id="KTB32650.1"/>
    </source>
</evidence>
<sequence length="359" mass="39769">MTLVAKASTHYLTQSQVAAIQHVIVRIGCEFLFFGGFPDASLLNCTGINTGMLFKGFTLYYLSSQLSFSCHRKGIRTNARLLLLLLTSTMFLSSLGVIIIDMIMCLRQVTSYGQNAPTTRELNLELRLASNVLMRFNFLLGDVIVVWRTWVVWWDNLRVKMLLAFCMLGTLGAIVGNGTKAALDFVRETPAPNTYSLVMTLPPLVTNITATSLIALKVWEYRRSIKSSISSARSTTRAEQILVLLIESGFLYCGIWLLILIAGLDVMTPAVNTLILGIAVSLTGIYPIFIIIMVSLEKTHANTFLSGDSHTMEISQPIHFGHNPTTSTRQATSGDSYTEGERTNFEPERKTSLNKGDHI</sequence>
<feature type="transmembrane region" description="Helical" evidence="2">
    <location>
        <begin position="195"/>
        <end position="219"/>
    </location>
</feature>
<accession>A0A0W0F8K0</accession>
<feature type="transmembrane region" description="Helical" evidence="2">
    <location>
        <begin position="81"/>
        <end position="104"/>
    </location>
</feature>
<feature type="region of interest" description="Disordered" evidence="1">
    <location>
        <begin position="316"/>
        <end position="359"/>
    </location>
</feature>